<dbReference type="Pfam" id="PF01650">
    <property type="entry name" value="Peptidase_C13"/>
    <property type="match status" value="1"/>
</dbReference>
<dbReference type="GO" id="GO:0004197">
    <property type="term" value="F:cysteine-type endopeptidase activity"/>
    <property type="evidence" value="ECO:0007669"/>
    <property type="project" value="TreeGrafter"/>
</dbReference>
<evidence type="ECO:0000256" key="2">
    <source>
        <dbReference type="SAM" id="SignalP"/>
    </source>
</evidence>
<dbReference type="OMA" id="PGMVKDY"/>
<dbReference type="Gene3D" id="3.40.50.1460">
    <property type="match status" value="1"/>
</dbReference>
<dbReference type="Pfam" id="PF20985">
    <property type="entry name" value="Legum_prodom"/>
    <property type="match status" value="1"/>
</dbReference>
<dbReference type="GO" id="GO:0005773">
    <property type="term" value="C:vacuole"/>
    <property type="evidence" value="ECO:0007669"/>
    <property type="project" value="GOC"/>
</dbReference>
<evidence type="ECO:0000256" key="1">
    <source>
        <dbReference type="ARBA" id="ARBA00009941"/>
    </source>
</evidence>
<dbReference type="Proteomes" id="UP000887565">
    <property type="component" value="Unplaced"/>
</dbReference>
<sequence>MRNFFLFVLVSFGLSVEGCTATSWALLVAGSKGWYSYRHQAEILQAYQILKYQHVPEENIILMHYDDIAVNAQNPTPGQVLTSSSGLNVYENAPKDYTGKDITPENLMNILTGNKTAMAGVGSGKVIDSTSKDTVLVYFAGHGGQAVLAFPNSQITVQGFKQLLEKMHEEKRYAKVMLLLFEASFSASMLRNTRLNDMNIFALTSSDFKESSQACNFDETRATYLMDCFSSNLLSLWSNNNGNMSLDSIYDAVKERTTSSTVVKFDNSSLGSQLLSSFIGENISPGTGHEIKPHHMDQNAVKSEDVPVHILEHKTASNQSKDYAAYDQLLEKRSYIQDIYQKVVDDLANSDFQKRYWMQVGIDKIHNWACHTDIVDQFSKICFNFGENPYALKFVHALAHICNEGVSRSKIIDTFRRVCQEGKNVEAQ</sequence>
<dbReference type="PRINTS" id="PR00776">
    <property type="entry name" value="HEMOGLOBNASE"/>
</dbReference>
<protein>
    <submittedName>
        <fullName evidence="5">Legumain</fullName>
    </submittedName>
</protein>
<dbReference type="WBParaSite" id="nRc.2.0.1.t20928-RA">
    <property type="protein sequence ID" value="nRc.2.0.1.t20928-RA"/>
    <property type="gene ID" value="nRc.2.0.1.g20928"/>
</dbReference>
<dbReference type="InterPro" id="IPR048501">
    <property type="entry name" value="Legum_prodom"/>
</dbReference>
<accession>A0A915J5D8</accession>
<keyword evidence="2" id="KW-0732">Signal</keyword>
<dbReference type="Gene3D" id="1.10.132.130">
    <property type="match status" value="1"/>
</dbReference>
<reference evidence="5" key="1">
    <citation type="submission" date="2022-11" db="UniProtKB">
        <authorList>
            <consortium name="WormBaseParasite"/>
        </authorList>
    </citation>
    <scope>IDENTIFICATION</scope>
</reference>
<dbReference type="GO" id="GO:0051603">
    <property type="term" value="P:proteolysis involved in protein catabolic process"/>
    <property type="evidence" value="ECO:0007669"/>
    <property type="project" value="TreeGrafter"/>
</dbReference>
<dbReference type="CDD" id="cd21115">
    <property type="entry name" value="legumain_C"/>
    <property type="match status" value="1"/>
</dbReference>
<feature type="chain" id="PRO_5037686936" evidence="2">
    <location>
        <begin position="22"/>
        <end position="428"/>
    </location>
</feature>
<feature type="domain" description="Legumain prodomain" evidence="3">
    <location>
        <begin position="328"/>
        <end position="419"/>
    </location>
</feature>
<comment type="similarity">
    <text evidence="1">Belongs to the peptidase C13 family.</text>
</comment>
<dbReference type="PIRSF" id="PIRSF019663">
    <property type="entry name" value="Legumain"/>
    <property type="match status" value="1"/>
</dbReference>
<dbReference type="GO" id="GO:0006624">
    <property type="term" value="P:vacuolar protein processing"/>
    <property type="evidence" value="ECO:0007669"/>
    <property type="project" value="TreeGrafter"/>
</dbReference>
<dbReference type="InterPro" id="IPR001096">
    <property type="entry name" value="Peptidase_C13"/>
</dbReference>
<name>A0A915J5D8_ROMCU</name>
<keyword evidence="4" id="KW-1185">Reference proteome</keyword>
<feature type="signal peptide" evidence="2">
    <location>
        <begin position="1"/>
        <end position="21"/>
    </location>
</feature>
<dbReference type="PANTHER" id="PTHR12000">
    <property type="entry name" value="HEMOGLOBINASE FAMILY MEMBER"/>
    <property type="match status" value="1"/>
</dbReference>
<dbReference type="FunFam" id="3.40.50.1460:FF:000020">
    <property type="entry name" value="Clan CD, family C13, asparaginyl endopeptidase-like cysteine peptidase"/>
    <property type="match status" value="1"/>
</dbReference>
<dbReference type="InterPro" id="IPR046427">
    <property type="entry name" value="Legumain_prodom_sf"/>
</dbReference>
<evidence type="ECO:0000313" key="5">
    <source>
        <dbReference type="WBParaSite" id="nRc.2.0.1.t20928-RA"/>
    </source>
</evidence>
<proteinExistence type="inferred from homology"/>
<organism evidence="4 5">
    <name type="scientific">Romanomermis culicivorax</name>
    <name type="common">Nematode worm</name>
    <dbReference type="NCBI Taxonomy" id="13658"/>
    <lineage>
        <taxon>Eukaryota</taxon>
        <taxon>Metazoa</taxon>
        <taxon>Ecdysozoa</taxon>
        <taxon>Nematoda</taxon>
        <taxon>Enoplea</taxon>
        <taxon>Dorylaimia</taxon>
        <taxon>Mermithida</taxon>
        <taxon>Mermithoidea</taxon>
        <taxon>Mermithidae</taxon>
        <taxon>Romanomermis</taxon>
    </lineage>
</organism>
<dbReference type="AlphaFoldDB" id="A0A915J5D8"/>
<dbReference type="PANTHER" id="PTHR12000:SF42">
    <property type="entry name" value="LEGUMAIN"/>
    <property type="match status" value="1"/>
</dbReference>
<evidence type="ECO:0000259" key="3">
    <source>
        <dbReference type="Pfam" id="PF20985"/>
    </source>
</evidence>
<evidence type="ECO:0000313" key="4">
    <source>
        <dbReference type="Proteomes" id="UP000887565"/>
    </source>
</evidence>